<dbReference type="PANTHER" id="PTHR46041">
    <property type="entry name" value="MITOCHONDRIAL INNER MEMBRANE PROTEASE SUBUNIT 2"/>
    <property type="match status" value="1"/>
</dbReference>
<dbReference type="InterPro" id="IPR036286">
    <property type="entry name" value="LexA/Signal_pep-like_sf"/>
</dbReference>
<keyword evidence="7" id="KW-0378">Hydrolase</keyword>
<comment type="subcellular location">
    <subcellularLocation>
        <location evidence="1">Mitochondrion inner membrane</location>
        <topology evidence="1">Single-pass membrane protein</topology>
    </subcellularLocation>
</comment>
<keyword evidence="6" id="KW-0999">Mitochondrion inner membrane</keyword>
<dbReference type="GO" id="GO:0042720">
    <property type="term" value="C:mitochondrial inner membrane peptidase complex"/>
    <property type="evidence" value="ECO:0007669"/>
    <property type="project" value="InterPro"/>
</dbReference>
<feature type="active site" evidence="11">
    <location>
        <position position="91"/>
    </location>
</feature>
<keyword evidence="10" id="KW-0472">Membrane</keyword>
<dbReference type="Gramene" id="KZM97550">
    <property type="protein sequence ID" value="KZM97550"/>
    <property type="gene ID" value="DCAR_015088"/>
</dbReference>
<dbReference type="STRING" id="79200.A0A162A9N3"/>
<evidence type="ECO:0000256" key="3">
    <source>
        <dbReference type="ARBA" id="ARBA00013650"/>
    </source>
</evidence>
<keyword evidence="15" id="KW-1185">Reference proteome</keyword>
<evidence type="ECO:0000256" key="7">
    <source>
        <dbReference type="ARBA" id="ARBA00022801"/>
    </source>
</evidence>
<dbReference type="InterPro" id="IPR000223">
    <property type="entry name" value="Pept_S26A_signal_pept_1"/>
</dbReference>
<reference evidence="14" key="2">
    <citation type="submission" date="2022-03" db="EMBL/GenBank/DDBJ databases">
        <title>Draft title - Genomic analysis of global carrot germplasm unveils the trajectory of domestication and the origin of high carotenoid orange carrot.</title>
        <authorList>
            <person name="Iorizzo M."/>
            <person name="Ellison S."/>
            <person name="Senalik D."/>
            <person name="Macko-Podgorni A."/>
            <person name="Grzebelus D."/>
            <person name="Bostan H."/>
            <person name="Rolling W."/>
            <person name="Curaba J."/>
            <person name="Simon P."/>
        </authorList>
    </citation>
    <scope>NUCLEOTIDE SEQUENCE</scope>
    <source>
        <tissue evidence="14">Leaf</tissue>
    </source>
</reference>
<evidence type="ECO:0000313" key="15">
    <source>
        <dbReference type="Proteomes" id="UP000077755"/>
    </source>
</evidence>
<dbReference type="EMBL" id="CP093346">
    <property type="protein sequence ID" value="WOG96387.1"/>
    <property type="molecule type" value="Genomic_DNA"/>
</dbReference>
<dbReference type="PRINTS" id="PR00727">
    <property type="entry name" value="LEADERPTASE"/>
</dbReference>
<evidence type="ECO:0000256" key="2">
    <source>
        <dbReference type="ARBA" id="ARBA00007066"/>
    </source>
</evidence>
<feature type="domain" description="Peptidase S26" evidence="12">
    <location>
        <begin position="15"/>
        <end position="99"/>
    </location>
</feature>
<dbReference type="EMBL" id="LNRQ01000004">
    <property type="protein sequence ID" value="KZM97550.1"/>
    <property type="molecule type" value="Genomic_DNA"/>
</dbReference>
<keyword evidence="9" id="KW-0496">Mitochondrion</keyword>
<evidence type="ECO:0000259" key="12">
    <source>
        <dbReference type="Pfam" id="PF10502"/>
    </source>
</evidence>
<evidence type="ECO:0000256" key="10">
    <source>
        <dbReference type="ARBA" id="ARBA00023136"/>
    </source>
</evidence>
<evidence type="ECO:0000256" key="5">
    <source>
        <dbReference type="ARBA" id="ARBA00022692"/>
    </source>
</evidence>
<dbReference type="PANTHER" id="PTHR46041:SF2">
    <property type="entry name" value="MITOCHONDRIAL INNER MEMBRANE PROTEASE SUBUNIT 2"/>
    <property type="match status" value="1"/>
</dbReference>
<name>A0A162A9N3_DAUCS</name>
<dbReference type="Gene3D" id="2.10.109.10">
    <property type="entry name" value="Umud Fragment, subunit A"/>
    <property type="match status" value="1"/>
</dbReference>
<evidence type="ECO:0000256" key="9">
    <source>
        <dbReference type="ARBA" id="ARBA00023128"/>
    </source>
</evidence>
<dbReference type="GO" id="GO:0006627">
    <property type="term" value="P:protein processing involved in protein targeting to mitochondrion"/>
    <property type="evidence" value="ECO:0007669"/>
    <property type="project" value="InterPro"/>
</dbReference>
<evidence type="ECO:0000313" key="13">
    <source>
        <dbReference type="EMBL" id="KZM97550.1"/>
    </source>
</evidence>
<dbReference type="OMA" id="MHPTMTG"/>
<sequence length="161" mass="17905">MVSLNFISSLSKNFFTYGLKGLTISDRYISVVPVRGCSMSPTFNPHCSTSLEGSTDDSVLVEKFCLQKYEFSLGDVIVFCSPNDNKEKCVKRITALPGYWVSSPFSNDVVKIPDGHCWVEGDNSASSLDSRSIGPVPFHIIWPLKRVGKLEQRIPSGRFVF</sequence>
<dbReference type="Pfam" id="PF10502">
    <property type="entry name" value="Peptidase_S26"/>
    <property type="match status" value="2"/>
</dbReference>
<dbReference type="GO" id="GO:0004252">
    <property type="term" value="F:serine-type endopeptidase activity"/>
    <property type="evidence" value="ECO:0007669"/>
    <property type="project" value="InterPro"/>
</dbReference>
<dbReference type="InterPro" id="IPR037730">
    <property type="entry name" value="IMP2"/>
</dbReference>
<feature type="active site" evidence="11">
    <location>
        <position position="38"/>
    </location>
</feature>
<protein>
    <recommendedName>
        <fullName evidence="3">Mitochondrial inner membrane protease subunit 2</fullName>
    </recommendedName>
</protein>
<organism evidence="13">
    <name type="scientific">Daucus carota subsp. sativus</name>
    <name type="common">Carrot</name>
    <dbReference type="NCBI Taxonomy" id="79200"/>
    <lineage>
        <taxon>Eukaryota</taxon>
        <taxon>Viridiplantae</taxon>
        <taxon>Streptophyta</taxon>
        <taxon>Embryophyta</taxon>
        <taxon>Tracheophyta</taxon>
        <taxon>Spermatophyta</taxon>
        <taxon>Magnoliopsida</taxon>
        <taxon>eudicotyledons</taxon>
        <taxon>Gunneridae</taxon>
        <taxon>Pentapetalae</taxon>
        <taxon>asterids</taxon>
        <taxon>campanulids</taxon>
        <taxon>Apiales</taxon>
        <taxon>Apiaceae</taxon>
        <taxon>Apioideae</taxon>
        <taxon>Scandiceae</taxon>
        <taxon>Daucinae</taxon>
        <taxon>Daucus</taxon>
        <taxon>Daucus sect. Daucus</taxon>
    </lineage>
</organism>
<dbReference type="CDD" id="cd06530">
    <property type="entry name" value="S26_SPase_I"/>
    <property type="match status" value="1"/>
</dbReference>
<dbReference type="OrthoDB" id="9996127at2759"/>
<dbReference type="AlphaFoldDB" id="A0A162A9N3"/>
<keyword evidence="5" id="KW-0812">Transmembrane</keyword>
<evidence type="ECO:0000256" key="6">
    <source>
        <dbReference type="ARBA" id="ARBA00022792"/>
    </source>
</evidence>
<dbReference type="Proteomes" id="UP000077755">
    <property type="component" value="Chromosome 4"/>
</dbReference>
<evidence type="ECO:0000256" key="4">
    <source>
        <dbReference type="ARBA" id="ARBA00022670"/>
    </source>
</evidence>
<gene>
    <name evidence="13" type="ORF">DCAR_015088</name>
    <name evidence="14" type="ORF">DCAR_0415722</name>
</gene>
<evidence type="ECO:0000313" key="14">
    <source>
        <dbReference type="EMBL" id="WOG96387.1"/>
    </source>
</evidence>
<evidence type="ECO:0000256" key="11">
    <source>
        <dbReference type="PIRSR" id="PIRSR600223-1"/>
    </source>
</evidence>
<reference evidence="13" key="1">
    <citation type="journal article" date="2016" name="Nat. Genet.">
        <title>A high-quality carrot genome assembly provides new insights into carotenoid accumulation and asterid genome evolution.</title>
        <authorList>
            <person name="Iorizzo M."/>
            <person name="Ellison S."/>
            <person name="Senalik D."/>
            <person name="Zeng P."/>
            <person name="Satapoomin P."/>
            <person name="Huang J."/>
            <person name="Bowman M."/>
            <person name="Iovene M."/>
            <person name="Sanseverino W."/>
            <person name="Cavagnaro P."/>
            <person name="Yildiz M."/>
            <person name="Macko-Podgorni A."/>
            <person name="Moranska E."/>
            <person name="Grzebelus E."/>
            <person name="Grzebelus D."/>
            <person name="Ashrafi H."/>
            <person name="Zheng Z."/>
            <person name="Cheng S."/>
            <person name="Spooner D."/>
            <person name="Van Deynze A."/>
            <person name="Simon P."/>
        </authorList>
    </citation>
    <scope>NUCLEOTIDE SEQUENCE [LARGE SCALE GENOMIC DNA]</scope>
    <source>
        <tissue evidence="13">Leaf</tissue>
    </source>
</reference>
<dbReference type="GO" id="GO:0006465">
    <property type="term" value="P:signal peptide processing"/>
    <property type="evidence" value="ECO:0007669"/>
    <property type="project" value="InterPro"/>
</dbReference>
<evidence type="ECO:0000256" key="1">
    <source>
        <dbReference type="ARBA" id="ARBA00004434"/>
    </source>
</evidence>
<dbReference type="InterPro" id="IPR019533">
    <property type="entry name" value="Peptidase_S26"/>
</dbReference>
<evidence type="ECO:0000256" key="8">
    <source>
        <dbReference type="ARBA" id="ARBA00022989"/>
    </source>
</evidence>
<feature type="domain" description="Peptidase S26" evidence="12">
    <location>
        <begin position="109"/>
        <end position="139"/>
    </location>
</feature>
<proteinExistence type="inferred from homology"/>
<comment type="similarity">
    <text evidence="2">Belongs to the peptidase S26 family. IMP2 subfamily.</text>
</comment>
<dbReference type="SUPFAM" id="SSF51306">
    <property type="entry name" value="LexA/Signal peptidase"/>
    <property type="match status" value="1"/>
</dbReference>
<keyword evidence="4" id="KW-0645">Protease</keyword>
<keyword evidence="8" id="KW-1133">Transmembrane helix</keyword>
<accession>A0A162A9N3</accession>